<accession>A0A158IJ99</accession>
<dbReference type="Gene3D" id="2.90.10.10">
    <property type="entry name" value="Bulb-type lectin domain"/>
    <property type="match status" value="2"/>
</dbReference>
<dbReference type="RefSeq" id="WP_062090425.1">
    <property type="nucleotide sequence ID" value="NZ_FCOK02000053.1"/>
</dbReference>
<feature type="domain" description="Bulb-type lectin" evidence="2">
    <location>
        <begin position="21"/>
        <end position="128"/>
    </location>
</feature>
<evidence type="ECO:0000256" key="1">
    <source>
        <dbReference type="SAM" id="SignalP"/>
    </source>
</evidence>
<evidence type="ECO:0000313" key="3">
    <source>
        <dbReference type="EMBL" id="SAL56605.1"/>
    </source>
</evidence>
<keyword evidence="1" id="KW-0732">Signal</keyword>
<dbReference type="Proteomes" id="UP000054683">
    <property type="component" value="Unassembled WGS sequence"/>
</dbReference>
<dbReference type="PROSITE" id="PS50927">
    <property type="entry name" value="BULB_LECTIN"/>
    <property type="match status" value="2"/>
</dbReference>
<reference evidence="3 4" key="1">
    <citation type="submission" date="2016-01" db="EMBL/GenBank/DDBJ databases">
        <authorList>
            <person name="Oliw E.H."/>
        </authorList>
    </citation>
    <scope>NUCLEOTIDE SEQUENCE [LARGE SCALE GENOMIC DNA]</scope>
    <source>
        <strain evidence="3">LMG 27134</strain>
    </source>
</reference>
<gene>
    <name evidence="3" type="ORF">AWB69_06122</name>
</gene>
<name>A0A158IJ99_9BURK</name>
<proteinExistence type="predicted"/>
<dbReference type="InterPro" id="IPR001480">
    <property type="entry name" value="Bulb-type_lectin_dom"/>
</dbReference>
<dbReference type="SUPFAM" id="SSF51110">
    <property type="entry name" value="alpha-D-mannose-specific plant lectins"/>
    <property type="match status" value="2"/>
</dbReference>
<evidence type="ECO:0000313" key="4">
    <source>
        <dbReference type="Proteomes" id="UP000054683"/>
    </source>
</evidence>
<dbReference type="OrthoDB" id="8592010at2"/>
<dbReference type="Gene3D" id="2.90.10.30">
    <property type="match status" value="1"/>
</dbReference>
<feature type="domain" description="Bulb-type lectin" evidence="2">
    <location>
        <begin position="138"/>
        <end position="244"/>
    </location>
</feature>
<feature type="signal peptide" evidence="1">
    <location>
        <begin position="1"/>
        <end position="21"/>
    </location>
</feature>
<evidence type="ECO:0000259" key="2">
    <source>
        <dbReference type="PROSITE" id="PS50927"/>
    </source>
</evidence>
<dbReference type="AlphaFoldDB" id="A0A158IJ99"/>
<dbReference type="EMBL" id="FCOK02000053">
    <property type="protein sequence ID" value="SAL56605.1"/>
    <property type="molecule type" value="Genomic_DNA"/>
</dbReference>
<dbReference type="InterPro" id="IPR036426">
    <property type="entry name" value="Bulb-type_lectin_dom_sf"/>
</dbReference>
<feature type="chain" id="PRO_5008501949" evidence="1">
    <location>
        <begin position="22"/>
        <end position="273"/>
    </location>
</feature>
<protein>
    <submittedName>
        <fullName evidence="3">Curculin domain-containing protein</fullName>
    </submittedName>
</protein>
<dbReference type="SMART" id="SM00108">
    <property type="entry name" value="B_lectin"/>
    <property type="match status" value="2"/>
</dbReference>
<organism evidence="3 4">
    <name type="scientific">Caballeronia udeis</name>
    <dbReference type="NCBI Taxonomy" id="1232866"/>
    <lineage>
        <taxon>Bacteria</taxon>
        <taxon>Pseudomonadati</taxon>
        <taxon>Pseudomonadota</taxon>
        <taxon>Betaproteobacteria</taxon>
        <taxon>Burkholderiales</taxon>
        <taxon>Burkholderiaceae</taxon>
        <taxon>Caballeronia</taxon>
    </lineage>
</organism>
<sequence>MKKLLLIVISLWFLSFGSVSARNLNPGESLQQGAQLWSDNSQYVLTLHADGNLVMYGPSSTVWATKTGGKGATVAVMQTDGNFVLYNSANKVVWSTGTFRPNSTLAVQDDGNIAIYWQRPIWASNTQDPNNIQPGSQNRVLSSGQSLQAGQSVSAGAYFIILQSDGNLVLYKNGGAFVWAAYTQNRGVTHAVMQSDGNFAVYAGSTPVWATYTGGNSGSIFAFQTDGNLVVYAPTPIWDLRNGLHHPDYKDHRGPGRGFCIGICGGAPFSFSF</sequence>